<dbReference type="GO" id="GO:0005737">
    <property type="term" value="C:cytoplasm"/>
    <property type="evidence" value="ECO:0007669"/>
    <property type="project" value="UniProtKB-SubCell"/>
</dbReference>
<feature type="region of interest" description="Disordered" evidence="4">
    <location>
        <begin position="207"/>
        <end position="229"/>
    </location>
</feature>
<organism evidence="5 6">
    <name type="scientific">Hirundo rustica rustica</name>
    <dbReference type="NCBI Taxonomy" id="333673"/>
    <lineage>
        <taxon>Eukaryota</taxon>
        <taxon>Metazoa</taxon>
        <taxon>Chordata</taxon>
        <taxon>Craniata</taxon>
        <taxon>Vertebrata</taxon>
        <taxon>Euteleostomi</taxon>
        <taxon>Archelosauria</taxon>
        <taxon>Archosauria</taxon>
        <taxon>Dinosauria</taxon>
        <taxon>Saurischia</taxon>
        <taxon>Theropoda</taxon>
        <taxon>Coelurosauria</taxon>
        <taxon>Aves</taxon>
        <taxon>Neognathae</taxon>
        <taxon>Neoaves</taxon>
        <taxon>Telluraves</taxon>
        <taxon>Australaves</taxon>
        <taxon>Passeriformes</taxon>
        <taxon>Sylvioidea</taxon>
        <taxon>Hirundinidae</taxon>
        <taxon>Hirundo</taxon>
    </lineage>
</organism>
<dbReference type="EMBL" id="QRBI01000093">
    <property type="protein sequence ID" value="RMC20206.1"/>
    <property type="molecule type" value="Genomic_DNA"/>
</dbReference>
<feature type="compositionally biased region" description="Basic and acidic residues" evidence="4">
    <location>
        <begin position="1"/>
        <end position="11"/>
    </location>
</feature>
<evidence type="ECO:0000313" key="6">
    <source>
        <dbReference type="Proteomes" id="UP000269221"/>
    </source>
</evidence>
<sequence length="266" mass="29201">MQEVNKEIRGEKKQKRQKKQKEQKKQKRKKKRGPLSQPPDKGSRGLWPRWSVALPDTVSLEYDSSELRVGRGDVTKFGRGDSASPAPATTLAQSQQNQTQTHHTTQQPFLNPTLPPGYSYTGLPYYAGVPGVPSAFQYGPTMFVFLVLEAPELDMVLQVPSASAKQHGVNLNTILTPFQQGSVYGQHGYGAGYDDLTQGTAAGDYSKGGYSGSSQAQNKSAGTGPGKGKKEKAYLQEIKGFYMVLPKVVANNFQWSKQMPIFQLTL</sequence>
<dbReference type="STRING" id="333673.A0A3M0L560"/>
<accession>A0A3M0L560</accession>
<dbReference type="GO" id="GO:0005634">
    <property type="term" value="C:nucleus"/>
    <property type="evidence" value="ECO:0007669"/>
    <property type="project" value="TreeGrafter"/>
</dbReference>
<comment type="caution">
    <text evidence="5">The sequence shown here is derived from an EMBL/GenBank/DDBJ whole genome shotgun (WGS) entry which is preliminary data.</text>
</comment>
<dbReference type="PANTHER" id="PTHR16308">
    <property type="entry name" value="UBIQUITIN ASSOCIATED PROTEIN 2-LIKE/LINGERER"/>
    <property type="match status" value="1"/>
</dbReference>
<evidence type="ECO:0000256" key="3">
    <source>
        <dbReference type="ARBA" id="ARBA00022553"/>
    </source>
</evidence>
<feature type="region of interest" description="Disordered" evidence="4">
    <location>
        <begin position="1"/>
        <end position="49"/>
    </location>
</feature>
<proteinExistence type="predicted"/>
<feature type="compositionally biased region" description="Basic residues" evidence="4">
    <location>
        <begin position="12"/>
        <end position="33"/>
    </location>
</feature>
<protein>
    <submittedName>
        <fullName evidence="5">Uncharacterized protein</fullName>
    </submittedName>
</protein>
<evidence type="ECO:0000256" key="1">
    <source>
        <dbReference type="ARBA" id="ARBA00004496"/>
    </source>
</evidence>
<dbReference type="AlphaFoldDB" id="A0A3M0L560"/>
<evidence type="ECO:0000256" key="4">
    <source>
        <dbReference type="SAM" id="MobiDB-lite"/>
    </source>
</evidence>
<gene>
    <name evidence="5" type="ORF">DUI87_01052</name>
</gene>
<comment type="subcellular location">
    <subcellularLocation>
        <location evidence="1">Cytoplasm</location>
    </subcellularLocation>
</comment>
<feature type="region of interest" description="Disordered" evidence="4">
    <location>
        <begin position="72"/>
        <end position="112"/>
    </location>
</feature>
<dbReference type="PANTHER" id="PTHR16308:SF19">
    <property type="entry name" value="UBIQUITIN-ASSOCIATED PROTEIN 2"/>
    <property type="match status" value="1"/>
</dbReference>
<evidence type="ECO:0000256" key="2">
    <source>
        <dbReference type="ARBA" id="ARBA00022490"/>
    </source>
</evidence>
<keyword evidence="6" id="KW-1185">Reference proteome</keyword>
<keyword evidence="2" id="KW-0963">Cytoplasm</keyword>
<reference evidence="5 6" key="1">
    <citation type="submission" date="2018-07" db="EMBL/GenBank/DDBJ databases">
        <title>A high quality draft genome assembly of the barn swallow (H. rustica rustica).</title>
        <authorList>
            <person name="Formenti G."/>
            <person name="Chiara M."/>
            <person name="Poveda L."/>
            <person name="Francoijs K.-J."/>
            <person name="Bonisoli-Alquati A."/>
            <person name="Canova L."/>
            <person name="Gianfranceschi L."/>
            <person name="Horner D.S."/>
            <person name="Saino N."/>
        </authorList>
    </citation>
    <scope>NUCLEOTIDE SEQUENCE [LARGE SCALE GENOMIC DNA]</scope>
    <source>
        <strain evidence="5">Chelidonia</strain>
        <tissue evidence="5">Blood</tissue>
    </source>
</reference>
<evidence type="ECO:0000313" key="5">
    <source>
        <dbReference type="EMBL" id="RMC20206.1"/>
    </source>
</evidence>
<name>A0A3M0L560_HIRRU</name>
<keyword evidence="3" id="KW-0597">Phosphoprotein</keyword>
<dbReference type="Proteomes" id="UP000269221">
    <property type="component" value="Unassembled WGS sequence"/>
</dbReference>
<dbReference type="InterPro" id="IPR051833">
    <property type="entry name" value="TC-DDR_regulator"/>
</dbReference>
<feature type="compositionally biased region" description="Low complexity" evidence="4">
    <location>
        <begin position="89"/>
        <end position="107"/>
    </location>
</feature>
<dbReference type="OrthoDB" id="5918007at2759"/>